<feature type="region of interest" description="Disordered" evidence="1">
    <location>
        <begin position="48"/>
        <end position="82"/>
    </location>
</feature>
<dbReference type="Proteomes" id="UP000716446">
    <property type="component" value="Unassembled WGS sequence"/>
</dbReference>
<keyword evidence="4" id="KW-1185">Reference proteome</keyword>
<dbReference type="AlphaFoldDB" id="A0A9N8PHI3"/>
<keyword evidence="2" id="KW-1133">Transmembrane helix</keyword>
<feature type="transmembrane region" description="Helical" evidence="2">
    <location>
        <begin position="30"/>
        <end position="50"/>
    </location>
</feature>
<sequence length="82" mass="9150">MQPSTSISRSFTTTAVSAQRSMRHLTQLEIILLLLARATTMGAAVSPLAARARARSRTRRPPSPPLSPSEYTLRAMEWQQRQ</sequence>
<reference evidence="3" key="1">
    <citation type="submission" date="2020-06" db="EMBL/GenBank/DDBJ databases">
        <authorList>
            <person name="Onetto C."/>
        </authorList>
    </citation>
    <scope>NUCLEOTIDE SEQUENCE</scope>
</reference>
<gene>
    <name evidence="3" type="ORF">AWRI4619_LOCUS8324</name>
</gene>
<proteinExistence type="predicted"/>
<dbReference type="EMBL" id="CAIJEN010000014">
    <property type="protein sequence ID" value="CAD0094226.1"/>
    <property type="molecule type" value="Genomic_DNA"/>
</dbReference>
<evidence type="ECO:0000256" key="2">
    <source>
        <dbReference type="SAM" id="Phobius"/>
    </source>
</evidence>
<evidence type="ECO:0000313" key="4">
    <source>
        <dbReference type="Proteomes" id="UP000716446"/>
    </source>
</evidence>
<name>A0A9N8PHI3_9PEZI</name>
<organism evidence="3 4">
    <name type="scientific">Aureobasidium vineae</name>
    <dbReference type="NCBI Taxonomy" id="2773715"/>
    <lineage>
        <taxon>Eukaryota</taxon>
        <taxon>Fungi</taxon>
        <taxon>Dikarya</taxon>
        <taxon>Ascomycota</taxon>
        <taxon>Pezizomycotina</taxon>
        <taxon>Dothideomycetes</taxon>
        <taxon>Dothideomycetidae</taxon>
        <taxon>Dothideales</taxon>
        <taxon>Saccotheciaceae</taxon>
        <taxon>Aureobasidium</taxon>
    </lineage>
</organism>
<evidence type="ECO:0000313" key="3">
    <source>
        <dbReference type="EMBL" id="CAD0094226.1"/>
    </source>
</evidence>
<evidence type="ECO:0000256" key="1">
    <source>
        <dbReference type="SAM" id="MobiDB-lite"/>
    </source>
</evidence>
<comment type="caution">
    <text evidence="3">The sequence shown here is derived from an EMBL/GenBank/DDBJ whole genome shotgun (WGS) entry which is preliminary data.</text>
</comment>
<keyword evidence="2" id="KW-0812">Transmembrane</keyword>
<protein>
    <submittedName>
        <fullName evidence="3">Uncharacterized protein</fullName>
    </submittedName>
</protein>
<accession>A0A9N8PHI3</accession>
<keyword evidence="2" id="KW-0472">Membrane</keyword>